<keyword evidence="10" id="KW-0675">Receptor</keyword>
<dbReference type="PROSITE" id="PS52016">
    <property type="entry name" value="TONB_DEPENDENT_REC_3"/>
    <property type="match status" value="1"/>
</dbReference>
<gene>
    <name evidence="10" type="ORF">OU798_04775</name>
</gene>
<evidence type="ECO:0000256" key="7">
    <source>
        <dbReference type="ARBA" id="ARBA00023237"/>
    </source>
</evidence>
<evidence type="ECO:0000256" key="4">
    <source>
        <dbReference type="ARBA" id="ARBA00022692"/>
    </source>
</evidence>
<dbReference type="Pfam" id="PF07715">
    <property type="entry name" value="Plug"/>
    <property type="match status" value="1"/>
</dbReference>
<comment type="subcellular location">
    <subcellularLocation>
        <location evidence="1 8">Cell outer membrane</location>
        <topology evidence="1 8">Multi-pass membrane protein</topology>
    </subcellularLocation>
</comment>
<reference evidence="10" key="1">
    <citation type="submission" date="2022-11" db="EMBL/GenBank/DDBJ databases">
        <title>Marilongibacter aestuarii gen. nov., sp. nov., isolated from tidal flat sediment.</title>
        <authorList>
            <person name="Jiayan W."/>
        </authorList>
    </citation>
    <scope>NUCLEOTIDE SEQUENCE</scope>
    <source>
        <strain evidence="10">Z1-6</strain>
    </source>
</reference>
<name>A0A9X3F4E7_9BACT</name>
<dbReference type="InterPro" id="IPR008969">
    <property type="entry name" value="CarboxyPept-like_regulatory"/>
</dbReference>
<keyword evidence="2 8" id="KW-0813">Transport</keyword>
<dbReference type="RefSeq" id="WP_343331979.1">
    <property type="nucleotide sequence ID" value="NZ_JAPOHD010000009.1"/>
</dbReference>
<evidence type="ECO:0000256" key="2">
    <source>
        <dbReference type="ARBA" id="ARBA00022448"/>
    </source>
</evidence>
<evidence type="ECO:0000313" key="11">
    <source>
        <dbReference type="Proteomes" id="UP001145087"/>
    </source>
</evidence>
<evidence type="ECO:0000313" key="10">
    <source>
        <dbReference type="EMBL" id="MCY1719642.1"/>
    </source>
</evidence>
<evidence type="ECO:0000259" key="9">
    <source>
        <dbReference type="Pfam" id="PF07715"/>
    </source>
</evidence>
<comment type="caution">
    <text evidence="10">The sequence shown here is derived from an EMBL/GenBank/DDBJ whole genome shotgun (WGS) entry which is preliminary data.</text>
</comment>
<comment type="similarity">
    <text evidence="8">Belongs to the TonB-dependent receptor family.</text>
</comment>
<dbReference type="Pfam" id="PF13715">
    <property type="entry name" value="CarbopepD_reg_2"/>
    <property type="match status" value="1"/>
</dbReference>
<dbReference type="SUPFAM" id="SSF56935">
    <property type="entry name" value="Porins"/>
    <property type="match status" value="1"/>
</dbReference>
<keyword evidence="3 8" id="KW-1134">Transmembrane beta strand</keyword>
<keyword evidence="6 8" id="KW-0472">Membrane</keyword>
<keyword evidence="7 8" id="KW-0998">Cell outer membrane</keyword>
<dbReference type="AlphaFoldDB" id="A0A9X3F4E7"/>
<dbReference type="PANTHER" id="PTHR30069">
    <property type="entry name" value="TONB-DEPENDENT OUTER MEMBRANE RECEPTOR"/>
    <property type="match status" value="1"/>
</dbReference>
<evidence type="ECO:0000256" key="5">
    <source>
        <dbReference type="ARBA" id="ARBA00022729"/>
    </source>
</evidence>
<dbReference type="GO" id="GO:0009279">
    <property type="term" value="C:cell outer membrane"/>
    <property type="evidence" value="ECO:0007669"/>
    <property type="project" value="UniProtKB-SubCell"/>
</dbReference>
<dbReference type="Gene3D" id="2.40.170.20">
    <property type="entry name" value="TonB-dependent receptor, beta-barrel domain"/>
    <property type="match status" value="1"/>
</dbReference>
<dbReference type="PROSITE" id="PS51257">
    <property type="entry name" value="PROKAR_LIPOPROTEIN"/>
    <property type="match status" value="1"/>
</dbReference>
<sequence length="739" mass="82214">MTKRFLVLTVIWLACLLTLPAYSQQLISIKGKIYDSETGDPIVGANILVGGTGKGASSNREGEFELKLSAGEYKLKITSVGFSAKEIKVNVPLANNKILRMALVHKKEEIEGVDVFGNFILSDRDTAINRISLSVLPAVTQISASDIEKQGAVTLTDALKYVPGGWTETRGRKSKQFFSVRGQKYPYPDYSINGIWQKEFEETAYFLSALNIESVEIVRSSSALLKGLSGLTGVIDVKTKKVERETVSLLTKYGENNNYVANLQYGNKIQDISFNTSAAFTGTDGIPGRGGKERISNFHGNVDWALTRKLSLEAGVTYITGLREFVGIVEPGNSKILNQEESFDPLKSLVTYAKLNYIGNSGSQTELQVNYTFRDAKYLNYNKQNETTSSHNDEDWEYGFNFLHSQPLSSSNTLRVGALYNHWVAPDGKRYYAGRRCDVQTVSGVIADEHKFGRLLLDAGFRLIGGHINEWGGFGIEGSASGLQKVEPIIDEPLPVEWQSAMGGSYILSKSSSLHYSFSGGTIAPRKGSLNEQGDIPQNEIRLQHDLGLRIRSQKQNEVKLSAFYTQRNNAIGLSGETITSENDLIVELYENRDKRSYGLELAMNQNIPVLHSSVFANTTFMKNERKVDNKMSDDEELPNVILNAGYLYQYSGVDLNLFVHYTGKYSNNRFVNPAWVAENGDYQLGDFVTADLNCGYTVSRKIPIRIFVEVKNIFDVRYETVAGYPDLGRLFQAGIRLN</sequence>
<organism evidence="10 11">
    <name type="scientific">Draconibacterium aestuarii</name>
    <dbReference type="NCBI Taxonomy" id="2998507"/>
    <lineage>
        <taxon>Bacteria</taxon>
        <taxon>Pseudomonadati</taxon>
        <taxon>Bacteroidota</taxon>
        <taxon>Bacteroidia</taxon>
        <taxon>Marinilabiliales</taxon>
        <taxon>Prolixibacteraceae</taxon>
        <taxon>Draconibacterium</taxon>
    </lineage>
</organism>
<dbReference type="Gene3D" id="2.170.130.10">
    <property type="entry name" value="TonB-dependent receptor, plug domain"/>
    <property type="match status" value="1"/>
</dbReference>
<accession>A0A9X3F4E7</accession>
<dbReference type="Gene3D" id="2.60.40.1120">
    <property type="entry name" value="Carboxypeptidase-like, regulatory domain"/>
    <property type="match status" value="1"/>
</dbReference>
<dbReference type="SUPFAM" id="SSF49464">
    <property type="entry name" value="Carboxypeptidase regulatory domain-like"/>
    <property type="match status" value="1"/>
</dbReference>
<dbReference type="InterPro" id="IPR039426">
    <property type="entry name" value="TonB-dep_rcpt-like"/>
</dbReference>
<dbReference type="InterPro" id="IPR012910">
    <property type="entry name" value="Plug_dom"/>
</dbReference>
<dbReference type="InterPro" id="IPR037066">
    <property type="entry name" value="Plug_dom_sf"/>
</dbReference>
<dbReference type="PANTHER" id="PTHR30069:SF29">
    <property type="entry name" value="HEMOGLOBIN AND HEMOGLOBIN-HAPTOGLOBIN-BINDING PROTEIN 1-RELATED"/>
    <property type="match status" value="1"/>
</dbReference>
<protein>
    <submittedName>
        <fullName evidence="10">TonB-dependent receptor</fullName>
    </submittedName>
</protein>
<feature type="domain" description="TonB-dependent receptor plug" evidence="9">
    <location>
        <begin position="138"/>
        <end position="234"/>
    </location>
</feature>
<proteinExistence type="inferred from homology"/>
<dbReference type="EMBL" id="JAPOHD010000009">
    <property type="protein sequence ID" value="MCY1719642.1"/>
    <property type="molecule type" value="Genomic_DNA"/>
</dbReference>
<evidence type="ECO:0000256" key="6">
    <source>
        <dbReference type="ARBA" id="ARBA00023136"/>
    </source>
</evidence>
<evidence type="ECO:0000256" key="3">
    <source>
        <dbReference type="ARBA" id="ARBA00022452"/>
    </source>
</evidence>
<keyword evidence="11" id="KW-1185">Reference proteome</keyword>
<keyword evidence="4 8" id="KW-0812">Transmembrane</keyword>
<evidence type="ECO:0000256" key="8">
    <source>
        <dbReference type="PROSITE-ProRule" id="PRU01360"/>
    </source>
</evidence>
<dbReference type="GO" id="GO:0015344">
    <property type="term" value="F:siderophore uptake transmembrane transporter activity"/>
    <property type="evidence" value="ECO:0007669"/>
    <property type="project" value="TreeGrafter"/>
</dbReference>
<dbReference type="Proteomes" id="UP001145087">
    <property type="component" value="Unassembled WGS sequence"/>
</dbReference>
<dbReference type="InterPro" id="IPR036942">
    <property type="entry name" value="Beta-barrel_TonB_sf"/>
</dbReference>
<keyword evidence="5" id="KW-0732">Signal</keyword>
<dbReference type="GO" id="GO:0044718">
    <property type="term" value="P:siderophore transmembrane transport"/>
    <property type="evidence" value="ECO:0007669"/>
    <property type="project" value="TreeGrafter"/>
</dbReference>
<evidence type="ECO:0000256" key="1">
    <source>
        <dbReference type="ARBA" id="ARBA00004571"/>
    </source>
</evidence>